<dbReference type="InterPro" id="IPR003779">
    <property type="entry name" value="CMD-like"/>
</dbReference>
<feature type="domain" description="Carboxymuconolactone decarboxylase-like" evidence="1">
    <location>
        <begin position="23"/>
        <end position="103"/>
    </location>
</feature>
<dbReference type="SUPFAM" id="SSF69118">
    <property type="entry name" value="AhpD-like"/>
    <property type="match status" value="1"/>
</dbReference>
<dbReference type="Pfam" id="PF02627">
    <property type="entry name" value="CMD"/>
    <property type="match status" value="1"/>
</dbReference>
<dbReference type="EMBL" id="FNZM01000001">
    <property type="protein sequence ID" value="SEI92651.1"/>
    <property type="molecule type" value="Genomic_DNA"/>
</dbReference>
<comment type="caution">
    <text evidence="2">The sequence shown here is derived from an EMBL/GenBank/DDBJ whole genome shotgun (WGS) entry which is preliminary data.</text>
</comment>
<dbReference type="GO" id="GO:0051920">
    <property type="term" value="F:peroxiredoxin activity"/>
    <property type="evidence" value="ECO:0007669"/>
    <property type="project" value="InterPro"/>
</dbReference>
<dbReference type="InterPro" id="IPR029032">
    <property type="entry name" value="AhpD-like"/>
</dbReference>
<evidence type="ECO:0000259" key="1">
    <source>
        <dbReference type="Pfam" id="PF02627"/>
    </source>
</evidence>
<dbReference type="PANTHER" id="PTHR34846:SF7">
    <property type="entry name" value="BLL7811 PROTEIN"/>
    <property type="match status" value="1"/>
</dbReference>
<organism evidence="2 3">
    <name type="scientific">Paraburkholderia tropica</name>
    <dbReference type="NCBI Taxonomy" id="92647"/>
    <lineage>
        <taxon>Bacteria</taxon>
        <taxon>Pseudomonadati</taxon>
        <taxon>Pseudomonadota</taxon>
        <taxon>Betaproteobacteria</taxon>
        <taxon>Burkholderiales</taxon>
        <taxon>Burkholderiaceae</taxon>
        <taxon>Paraburkholderia</taxon>
    </lineage>
</organism>
<evidence type="ECO:0000313" key="3">
    <source>
        <dbReference type="Proteomes" id="UP000183529"/>
    </source>
</evidence>
<gene>
    <name evidence="2" type="ORF">SAMN05216550_101426</name>
</gene>
<dbReference type="AlphaFoldDB" id="A0AAQ1JS44"/>
<name>A0AAQ1JS44_9BURK</name>
<proteinExistence type="predicted"/>
<dbReference type="NCBIfam" id="TIGR00778">
    <property type="entry name" value="ahpD_dom"/>
    <property type="match status" value="1"/>
</dbReference>
<accession>A0AAQ1JS44</accession>
<reference evidence="2 3" key="1">
    <citation type="submission" date="2016-10" db="EMBL/GenBank/DDBJ databases">
        <authorList>
            <person name="Varghese N."/>
            <person name="Submissions S."/>
        </authorList>
    </citation>
    <scope>NUCLEOTIDE SEQUENCE [LARGE SCALE GENOMIC DNA]</scope>
    <source>
        <strain evidence="2 3">LMG 22274</strain>
    </source>
</reference>
<dbReference type="Gene3D" id="1.20.1290.10">
    <property type="entry name" value="AhpD-like"/>
    <property type="match status" value="1"/>
</dbReference>
<dbReference type="RefSeq" id="WP_074981312.1">
    <property type="nucleotide sequence ID" value="NZ_CADFGN010000005.1"/>
</dbReference>
<evidence type="ECO:0000313" key="2">
    <source>
        <dbReference type="EMBL" id="SEI92651.1"/>
    </source>
</evidence>
<dbReference type="InterPro" id="IPR004675">
    <property type="entry name" value="AhpD_core"/>
</dbReference>
<dbReference type="Proteomes" id="UP000183529">
    <property type="component" value="Unassembled WGS sequence"/>
</dbReference>
<dbReference type="PANTHER" id="PTHR34846">
    <property type="entry name" value="4-CARBOXYMUCONOLACTONE DECARBOXYLASE FAMILY PROTEIN (AFU_ORTHOLOGUE AFUA_6G11590)"/>
    <property type="match status" value="1"/>
</dbReference>
<protein>
    <submittedName>
        <fullName evidence="2">Alkylhydroperoxidase AhpD family core domain-containing protein</fullName>
    </submittedName>
</protein>
<sequence length="161" mass="17431">MSSTSTRISYDTFAHEAQSVVAGLVTMSKAVDASGLEKALTELLKIRASQINGCAFCIQYHLNIARALPGEPLTRTKLDLLAAWHEAPEHYTARERAALAYTEALVSHLHEGVSDALYAEVAQQFPGMQMAFLTAAIANINAWNRIAVALRFAPPVPAPIN</sequence>